<dbReference type="InterPro" id="IPR022536">
    <property type="entry name" value="EspC"/>
</dbReference>
<comment type="caution">
    <text evidence="2">The sequence shown here is derived from an EMBL/GenBank/DDBJ whole genome shotgun (WGS) entry which is preliminary data.</text>
</comment>
<dbReference type="EMBL" id="VUOB01000010">
    <property type="protein sequence ID" value="KAA2264700.1"/>
    <property type="molecule type" value="Genomic_DNA"/>
</dbReference>
<reference evidence="2 3" key="2">
    <citation type="submission" date="2019-09" db="EMBL/GenBank/DDBJ databases">
        <authorList>
            <person name="Jin C."/>
        </authorList>
    </citation>
    <scope>NUCLEOTIDE SEQUENCE [LARGE SCALE GENOMIC DNA]</scope>
    <source>
        <strain evidence="2 3">AN110305</strain>
    </source>
</reference>
<accession>A0A5B2XNZ9</accession>
<feature type="region of interest" description="Disordered" evidence="1">
    <location>
        <begin position="1"/>
        <end position="25"/>
    </location>
</feature>
<dbReference type="GO" id="GO:0009306">
    <property type="term" value="P:protein secretion"/>
    <property type="evidence" value="ECO:0007669"/>
    <property type="project" value="InterPro"/>
</dbReference>
<proteinExistence type="predicted"/>
<organism evidence="2 3">
    <name type="scientific">Solihabitans fulvus</name>
    <dbReference type="NCBI Taxonomy" id="1892852"/>
    <lineage>
        <taxon>Bacteria</taxon>
        <taxon>Bacillati</taxon>
        <taxon>Actinomycetota</taxon>
        <taxon>Actinomycetes</taxon>
        <taxon>Pseudonocardiales</taxon>
        <taxon>Pseudonocardiaceae</taxon>
        <taxon>Solihabitans</taxon>
    </lineage>
</organism>
<keyword evidence="3" id="KW-1185">Reference proteome</keyword>
<evidence type="ECO:0008006" key="4">
    <source>
        <dbReference type="Google" id="ProtNLM"/>
    </source>
</evidence>
<reference evidence="2 3" key="1">
    <citation type="submission" date="2019-09" db="EMBL/GenBank/DDBJ databases">
        <title>Goodfellowia gen. nov., a new genus of the Pseudonocardineae related to Actinoalloteichus, containing Goodfellowia coeruleoviolacea gen. nov., comb. nov. gen. nov., comb. nov.</title>
        <authorList>
            <person name="Labeda D."/>
        </authorList>
    </citation>
    <scope>NUCLEOTIDE SEQUENCE [LARGE SCALE GENOMIC DNA]</scope>
    <source>
        <strain evidence="2 3">AN110305</strain>
    </source>
</reference>
<dbReference type="Proteomes" id="UP000323454">
    <property type="component" value="Unassembled WGS sequence"/>
</dbReference>
<gene>
    <name evidence="2" type="ORF">F0L68_06310</name>
</gene>
<evidence type="ECO:0000313" key="2">
    <source>
        <dbReference type="EMBL" id="KAA2264700.1"/>
    </source>
</evidence>
<dbReference type="AlphaFoldDB" id="A0A5B2XNZ9"/>
<dbReference type="OrthoDB" id="3686897at2"/>
<dbReference type="Gene3D" id="1.10.287.1060">
    <property type="entry name" value="ESAT-6-like"/>
    <property type="match status" value="1"/>
</dbReference>
<sequence>MNSWVEQRGGVSPVRAHQLRPARKPGAVRVDPDWVVGYAKKVDEAAQDIDTARKALGEAPLRAESFGELGRTLRTADSYAKAADVLRQQLARAAEVLTSAGTGLRAVAHHYGAHDEEAARAITKADHRA</sequence>
<evidence type="ECO:0000313" key="3">
    <source>
        <dbReference type="Proteomes" id="UP000323454"/>
    </source>
</evidence>
<dbReference type="RefSeq" id="WP_149848503.1">
    <property type="nucleotide sequence ID" value="NZ_VUOB01000010.1"/>
</dbReference>
<evidence type="ECO:0000256" key="1">
    <source>
        <dbReference type="SAM" id="MobiDB-lite"/>
    </source>
</evidence>
<name>A0A5B2XNZ9_9PSEU</name>
<protein>
    <recommendedName>
        <fullName evidence="4">Excreted virulence factor EspC, type VII ESX diderm</fullName>
    </recommendedName>
</protein>
<dbReference type="Pfam" id="PF10824">
    <property type="entry name" value="T7SS_ESX_EspC"/>
    <property type="match status" value="1"/>
</dbReference>